<evidence type="ECO:0000256" key="1">
    <source>
        <dbReference type="SAM" id="MobiDB-lite"/>
    </source>
</evidence>
<sequence length="187" mass="20011">MTGQDDSKDKDEAPRKKAGSRPENASKAEAMADLGAAFRGLGGLVEMLGSLVEKAEEVQREGEFKVKGLGDQARGVYGFSLRTGISGVPQVRRFGNLNPTAKGPVVEDVREPLVDVFDEDEDVIVTAEIPGVAESEISLSLEGTQLSLSTTGRHLYAKTVTLPGPVDPASLERSHRNGILQVKLRKV</sequence>
<keyword evidence="3" id="KW-1185">Reference proteome</keyword>
<dbReference type="Proteomes" id="UP001224682">
    <property type="component" value="Unassembled WGS sequence"/>
</dbReference>
<reference evidence="2 3" key="1">
    <citation type="submission" date="2023-07" db="EMBL/GenBank/DDBJ databases">
        <title>Genomic Encyclopedia of Type Strains, Phase IV (KMG-IV): sequencing the most valuable type-strain genomes for metagenomic binning, comparative biology and taxonomic classification.</title>
        <authorList>
            <person name="Goeker M."/>
        </authorList>
    </citation>
    <scope>NUCLEOTIDE SEQUENCE [LARGE SCALE GENOMIC DNA]</scope>
    <source>
        <strain evidence="2 3">DSM 2457</strain>
    </source>
</reference>
<dbReference type="SUPFAM" id="SSF49764">
    <property type="entry name" value="HSP20-like chaperones"/>
    <property type="match status" value="1"/>
</dbReference>
<gene>
    <name evidence="2" type="ORF">J2S75_000160</name>
</gene>
<dbReference type="EMBL" id="JAUSUI010000001">
    <property type="protein sequence ID" value="MDQ0301149.1"/>
    <property type="molecule type" value="Genomic_DNA"/>
</dbReference>
<comment type="caution">
    <text evidence="2">The sequence shown here is derived from an EMBL/GenBank/DDBJ whole genome shotgun (WGS) entry which is preliminary data.</text>
</comment>
<evidence type="ECO:0000313" key="2">
    <source>
        <dbReference type="EMBL" id="MDQ0301149.1"/>
    </source>
</evidence>
<protein>
    <submittedName>
        <fullName evidence="2">HSP20 family protein</fullName>
    </submittedName>
</protein>
<dbReference type="Gene3D" id="2.60.40.790">
    <property type="match status" value="1"/>
</dbReference>
<feature type="compositionally biased region" description="Basic and acidic residues" evidence="1">
    <location>
        <begin position="1"/>
        <end position="15"/>
    </location>
</feature>
<dbReference type="CDD" id="cd06464">
    <property type="entry name" value="ACD_sHsps-like"/>
    <property type="match status" value="1"/>
</dbReference>
<dbReference type="InterPro" id="IPR008978">
    <property type="entry name" value="HSP20-like_chaperone"/>
</dbReference>
<evidence type="ECO:0000313" key="3">
    <source>
        <dbReference type="Proteomes" id="UP001224682"/>
    </source>
</evidence>
<organism evidence="2 3">
    <name type="scientific">Ancylobacter polymorphus</name>
    <dbReference type="NCBI Taxonomy" id="223390"/>
    <lineage>
        <taxon>Bacteria</taxon>
        <taxon>Pseudomonadati</taxon>
        <taxon>Pseudomonadota</taxon>
        <taxon>Alphaproteobacteria</taxon>
        <taxon>Hyphomicrobiales</taxon>
        <taxon>Xanthobacteraceae</taxon>
        <taxon>Ancylobacter</taxon>
    </lineage>
</organism>
<dbReference type="RefSeq" id="WP_307017279.1">
    <property type="nucleotide sequence ID" value="NZ_JAUSUI010000001.1"/>
</dbReference>
<accession>A0ABU0B9E8</accession>
<proteinExistence type="predicted"/>
<feature type="region of interest" description="Disordered" evidence="1">
    <location>
        <begin position="1"/>
        <end position="29"/>
    </location>
</feature>
<name>A0ABU0B9E8_9HYPH</name>